<keyword evidence="3" id="KW-0732">Signal</keyword>
<evidence type="ECO:0000313" key="4">
    <source>
        <dbReference type="EMBL" id="KAJ8033716.1"/>
    </source>
</evidence>
<organism evidence="4 5">
    <name type="scientific">Holothuria leucospilota</name>
    <name type="common">Black long sea cucumber</name>
    <name type="synonym">Mertensiothuria leucospilota</name>
    <dbReference type="NCBI Taxonomy" id="206669"/>
    <lineage>
        <taxon>Eukaryota</taxon>
        <taxon>Metazoa</taxon>
        <taxon>Echinodermata</taxon>
        <taxon>Eleutherozoa</taxon>
        <taxon>Echinozoa</taxon>
        <taxon>Holothuroidea</taxon>
        <taxon>Aspidochirotacea</taxon>
        <taxon>Aspidochirotida</taxon>
        <taxon>Holothuriidae</taxon>
        <taxon>Holothuria</taxon>
    </lineage>
</organism>
<feature type="region of interest" description="Disordered" evidence="1">
    <location>
        <begin position="82"/>
        <end position="115"/>
    </location>
</feature>
<dbReference type="AlphaFoldDB" id="A0A9Q1BVP8"/>
<proteinExistence type="predicted"/>
<sequence>MAQSVSLFLAIIFTVVQTVACSKFRSRNQTSSRGGPRSGPLPWWVLPIVAIAGFVVTFLVLYFIKKLFSGQRTIKIRNSLRNRPRSPWRTTNNSSLGDPESETESAGLPPEYEHPPSYIEVTKEFEPPPPPAYDVIFKGSPAAARSDQLAELPSVDTELGACFRPPLDDGAKETSGIAS</sequence>
<feature type="signal peptide" evidence="3">
    <location>
        <begin position="1"/>
        <end position="21"/>
    </location>
</feature>
<dbReference type="Proteomes" id="UP001152320">
    <property type="component" value="Chromosome 11"/>
</dbReference>
<name>A0A9Q1BVP8_HOLLE</name>
<evidence type="ECO:0000256" key="2">
    <source>
        <dbReference type="SAM" id="Phobius"/>
    </source>
</evidence>
<feature type="chain" id="PRO_5040471102" evidence="3">
    <location>
        <begin position="22"/>
        <end position="179"/>
    </location>
</feature>
<keyword evidence="2" id="KW-0472">Membrane</keyword>
<reference evidence="4" key="1">
    <citation type="submission" date="2021-10" db="EMBL/GenBank/DDBJ databases">
        <title>Tropical sea cucumber genome reveals ecological adaptation and Cuvierian tubules defense mechanism.</title>
        <authorList>
            <person name="Chen T."/>
        </authorList>
    </citation>
    <scope>NUCLEOTIDE SEQUENCE</scope>
    <source>
        <strain evidence="4">Nanhai2018</strain>
        <tissue evidence="4">Muscle</tissue>
    </source>
</reference>
<feature type="transmembrane region" description="Helical" evidence="2">
    <location>
        <begin position="45"/>
        <end position="64"/>
    </location>
</feature>
<dbReference type="EMBL" id="JAIZAY010000011">
    <property type="protein sequence ID" value="KAJ8033716.1"/>
    <property type="molecule type" value="Genomic_DNA"/>
</dbReference>
<keyword evidence="2" id="KW-1133">Transmembrane helix</keyword>
<keyword evidence="5" id="KW-1185">Reference proteome</keyword>
<comment type="caution">
    <text evidence="4">The sequence shown here is derived from an EMBL/GenBank/DDBJ whole genome shotgun (WGS) entry which is preliminary data.</text>
</comment>
<gene>
    <name evidence="4" type="ORF">HOLleu_24050</name>
</gene>
<accession>A0A9Q1BVP8</accession>
<evidence type="ECO:0000256" key="3">
    <source>
        <dbReference type="SAM" id="SignalP"/>
    </source>
</evidence>
<evidence type="ECO:0000256" key="1">
    <source>
        <dbReference type="SAM" id="MobiDB-lite"/>
    </source>
</evidence>
<keyword evidence="2" id="KW-0812">Transmembrane</keyword>
<evidence type="ECO:0000313" key="5">
    <source>
        <dbReference type="Proteomes" id="UP001152320"/>
    </source>
</evidence>
<protein>
    <submittedName>
        <fullName evidence="4">Uncharacterized protein</fullName>
    </submittedName>
</protein>